<dbReference type="Proteomes" id="UP000516148">
    <property type="component" value="Chromosome"/>
</dbReference>
<protein>
    <submittedName>
        <fullName evidence="1">Uncharacterized protein</fullName>
    </submittedName>
</protein>
<organism evidence="1 2">
    <name type="scientific">Sphingomonas alpina</name>
    <dbReference type="NCBI Taxonomy" id="653931"/>
    <lineage>
        <taxon>Bacteria</taxon>
        <taxon>Pseudomonadati</taxon>
        <taxon>Pseudomonadota</taxon>
        <taxon>Alphaproteobacteria</taxon>
        <taxon>Sphingomonadales</taxon>
        <taxon>Sphingomonadaceae</taxon>
        <taxon>Sphingomonas</taxon>
    </lineage>
</organism>
<evidence type="ECO:0000313" key="1">
    <source>
        <dbReference type="EMBL" id="QNQ09297.1"/>
    </source>
</evidence>
<accession>A0A7H0LHZ4</accession>
<name>A0A7H0LHZ4_9SPHN</name>
<dbReference type="RefSeq" id="WP_187761614.1">
    <property type="nucleotide sequence ID" value="NZ_CP061038.1"/>
</dbReference>
<dbReference type="EMBL" id="CP061038">
    <property type="protein sequence ID" value="QNQ09297.1"/>
    <property type="molecule type" value="Genomic_DNA"/>
</dbReference>
<gene>
    <name evidence="1" type="ORF">H3Z74_21930</name>
</gene>
<reference evidence="1 2" key="1">
    <citation type="submission" date="2020-09" db="EMBL/GenBank/DDBJ databases">
        <title>Sphingomonas sp., a new species isolated from pork steak.</title>
        <authorList>
            <person name="Heidler von Heilborn D."/>
        </authorList>
    </citation>
    <scope>NUCLEOTIDE SEQUENCE [LARGE SCALE GENOMIC DNA]</scope>
    <source>
        <strain evidence="2">S8-3T</strain>
    </source>
</reference>
<proteinExistence type="predicted"/>
<dbReference type="AlphaFoldDB" id="A0A7H0LHZ4"/>
<evidence type="ECO:0000313" key="2">
    <source>
        <dbReference type="Proteomes" id="UP000516148"/>
    </source>
</evidence>
<keyword evidence="2" id="KW-1185">Reference proteome</keyword>
<sequence>MIFTPFAAVAMPRPSGDNLTQLAHPVHSEGSIVNFFIACAISLDKFVKAVHRGPGDIRDIGIIAGSGGSRRAPLYCGA</sequence>
<dbReference type="KEGG" id="spap:H3Z74_21930"/>